<dbReference type="EMBL" id="CYHE01000003">
    <property type="protein sequence ID" value="CUA94078.1"/>
    <property type="molecule type" value="Genomic_DNA"/>
</dbReference>
<dbReference type="RefSeq" id="WP_055454875.1">
    <property type="nucleotide sequence ID" value="NZ_CYHE01000003.1"/>
</dbReference>
<keyword evidence="4 8" id="KW-0479">Metal-binding</keyword>
<evidence type="ECO:0000256" key="5">
    <source>
        <dbReference type="ARBA" id="ARBA00022801"/>
    </source>
</evidence>
<feature type="binding site" evidence="8">
    <location>
        <position position="210"/>
    </location>
    <ligand>
        <name>Zn(2+)</name>
        <dbReference type="ChEBI" id="CHEBI:29105"/>
        <label>2</label>
    </ligand>
</feature>
<evidence type="ECO:0000313" key="9">
    <source>
        <dbReference type="EMBL" id="CUA94078.1"/>
    </source>
</evidence>
<accession>A0A0K6HTJ4</accession>
<evidence type="ECO:0000256" key="7">
    <source>
        <dbReference type="PIRSR" id="PIRSR001123-1"/>
    </source>
</evidence>
<dbReference type="Gene3D" id="3.40.630.10">
    <property type="entry name" value="Zn peptidases"/>
    <property type="match status" value="1"/>
</dbReference>
<dbReference type="GO" id="GO:0004177">
    <property type="term" value="F:aminopeptidase activity"/>
    <property type="evidence" value="ECO:0007669"/>
    <property type="project" value="UniProtKB-UniRule"/>
</dbReference>
<evidence type="ECO:0000256" key="2">
    <source>
        <dbReference type="ARBA" id="ARBA00022438"/>
    </source>
</evidence>
<evidence type="ECO:0000256" key="4">
    <source>
        <dbReference type="ARBA" id="ARBA00022723"/>
    </source>
</evidence>
<dbReference type="SUPFAM" id="SSF101821">
    <property type="entry name" value="Aminopeptidase/glucanase lid domain"/>
    <property type="match status" value="1"/>
</dbReference>
<keyword evidence="5" id="KW-0378">Hydrolase</keyword>
<sequence length="345" mass="37725">MNIDLLRRLCETPGVPGHEHRVRALIEAEIKDLFDEVRTDAMGSLLCRRDPRKKSKSPLKVMLLCHMDEIGFLVSHVTDKGFVHVHPVGGFDPRNLFSRRVLVSTDKGDFKGVMNPGGKPVHISSPEERKKVPEPDEFVIDMGLGEKTKDIVRIGDMVTMDEPFLEMGDSIVSKALDNRIACWLGIEAIRALGRAKHECEIHVAFTAQEEVGLRGARTAAYAIKPDIGLGIDVTLACDTPGVPEQDRTTVMGGGFGLHVKDGSFIADRALVSEIEELAIKEKIPYQRTMLRSGGQDGAAAQQAAAGARAVGIVVGTRYIHTVTEMIARKDLEAARDIIAAYLKSI</sequence>
<comment type="cofactor">
    <cofactor evidence="8">
        <name>a divalent metal cation</name>
        <dbReference type="ChEBI" id="CHEBI:60240"/>
    </cofactor>
    <text evidence="8">Binds 2 divalent metal cations per subunit.</text>
</comment>
<dbReference type="InterPro" id="IPR008007">
    <property type="entry name" value="Peptidase_M42"/>
</dbReference>
<dbReference type="GO" id="GO:0006508">
    <property type="term" value="P:proteolysis"/>
    <property type="evidence" value="ECO:0007669"/>
    <property type="project" value="UniProtKB-KW"/>
</dbReference>
<feature type="binding site" evidence="8">
    <location>
        <position position="320"/>
    </location>
    <ligand>
        <name>Zn(2+)</name>
        <dbReference type="ChEBI" id="CHEBI:29105"/>
        <label>2</label>
    </ligand>
</feature>
<dbReference type="InterPro" id="IPR023367">
    <property type="entry name" value="Peptidase_M42_dom2"/>
</dbReference>
<gene>
    <name evidence="9" type="ORF">Ga0061067_10313</name>
</gene>
<protein>
    <submittedName>
        <fullName evidence="9">Putative aminopeptidase FrvX</fullName>
    </submittedName>
</protein>
<feature type="binding site" evidence="8">
    <location>
        <position position="232"/>
    </location>
    <ligand>
        <name>Zn(2+)</name>
        <dbReference type="ChEBI" id="CHEBI:29105"/>
        <label>1</label>
    </ligand>
</feature>
<evidence type="ECO:0000256" key="3">
    <source>
        <dbReference type="ARBA" id="ARBA00022670"/>
    </source>
</evidence>
<reference evidence="10" key="1">
    <citation type="submission" date="2015-08" db="EMBL/GenBank/DDBJ databases">
        <authorList>
            <person name="Varghese N."/>
        </authorList>
    </citation>
    <scope>NUCLEOTIDE SEQUENCE [LARGE SCALE GENOMIC DNA]</scope>
    <source>
        <strain evidence="10">DSM 23407</strain>
    </source>
</reference>
<dbReference type="PIRSF" id="PIRSF001123">
    <property type="entry name" value="PepA_GA"/>
    <property type="match status" value="1"/>
</dbReference>
<name>A0A0K6HTJ4_9HYPH</name>
<keyword evidence="10" id="KW-1185">Reference proteome</keyword>
<feature type="binding site" evidence="8">
    <location>
        <position position="66"/>
    </location>
    <ligand>
        <name>Zn(2+)</name>
        <dbReference type="ChEBI" id="CHEBI:29105"/>
        <label>1</label>
    </ligand>
</feature>
<dbReference type="OrthoDB" id="9772053at2"/>
<evidence type="ECO:0000256" key="6">
    <source>
        <dbReference type="PIRNR" id="PIRNR001123"/>
    </source>
</evidence>
<dbReference type="PANTHER" id="PTHR32481">
    <property type="entry name" value="AMINOPEPTIDASE"/>
    <property type="match status" value="1"/>
</dbReference>
<evidence type="ECO:0000256" key="8">
    <source>
        <dbReference type="PIRSR" id="PIRSR001123-2"/>
    </source>
</evidence>
<feature type="active site" description="Proton acceptor" evidence="7">
    <location>
        <position position="209"/>
    </location>
</feature>
<dbReference type="Gene3D" id="2.40.30.40">
    <property type="entry name" value="Peptidase M42, domain 2"/>
    <property type="match status" value="1"/>
</dbReference>
<feature type="binding site" evidence="8">
    <location>
        <position position="177"/>
    </location>
    <ligand>
        <name>Zn(2+)</name>
        <dbReference type="ChEBI" id="CHEBI:29105"/>
        <label>2</label>
    </ligand>
</feature>
<evidence type="ECO:0000256" key="1">
    <source>
        <dbReference type="ARBA" id="ARBA00006272"/>
    </source>
</evidence>
<keyword evidence="3" id="KW-0645">Protease</keyword>
<keyword evidence="2 9" id="KW-0031">Aminopeptidase</keyword>
<proteinExistence type="inferred from homology"/>
<feature type="binding site" evidence="8">
    <location>
        <position position="177"/>
    </location>
    <ligand>
        <name>Zn(2+)</name>
        <dbReference type="ChEBI" id="CHEBI:29105"/>
        <label>1</label>
    </ligand>
</feature>
<comment type="similarity">
    <text evidence="1 6">Belongs to the peptidase M42 family.</text>
</comment>
<dbReference type="AlphaFoldDB" id="A0A0K6HTJ4"/>
<organism evidence="9 10">
    <name type="scientific">Pannonibacter indicus</name>
    <dbReference type="NCBI Taxonomy" id="466044"/>
    <lineage>
        <taxon>Bacteria</taxon>
        <taxon>Pseudomonadati</taxon>
        <taxon>Pseudomonadota</taxon>
        <taxon>Alphaproteobacteria</taxon>
        <taxon>Hyphomicrobiales</taxon>
        <taxon>Stappiaceae</taxon>
        <taxon>Pannonibacter</taxon>
    </lineage>
</organism>
<evidence type="ECO:0000313" key="10">
    <source>
        <dbReference type="Proteomes" id="UP000183900"/>
    </source>
</evidence>
<dbReference type="Pfam" id="PF05343">
    <property type="entry name" value="Peptidase_M42"/>
    <property type="match status" value="1"/>
</dbReference>
<dbReference type="InterPro" id="IPR051464">
    <property type="entry name" value="Peptidase_M42_aminopept"/>
</dbReference>
<dbReference type="GO" id="GO:0046872">
    <property type="term" value="F:metal ion binding"/>
    <property type="evidence" value="ECO:0007669"/>
    <property type="project" value="UniProtKB-UniRule"/>
</dbReference>
<dbReference type="Proteomes" id="UP000183900">
    <property type="component" value="Unassembled WGS sequence"/>
</dbReference>
<dbReference type="PANTHER" id="PTHR32481:SF0">
    <property type="entry name" value="AMINOPEPTIDASE YPDE-RELATED"/>
    <property type="match status" value="1"/>
</dbReference>
<dbReference type="SUPFAM" id="SSF53187">
    <property type="entry name" value="Zn-dependent exopeptidases"/>
    <property type="match status" value="1"/>
</dbReference>